<comment type="caution">
    <text evidence="1">The sequence shown here is derived from an EMBL/GenBank/DDBJ whole genome shotgun (WGS) entry which is preliminary data.</text>
</comment>
<dbReference type="PATRIC" id="fig|1114972.6.peg.1789"/>
<dbReference type="Proteomes" id="UP000051999">
    <property type="component" value="Unassembled WGS sequence"/>
</dbReference>
<organism evidence="1 2">
    <name type="scientific">Furfurilactobacillus rossiae DSM 15814</name>
    <dbReference type="NCBI Taxonomy" id="1114972"/>
    <lineage>
        <taxon>Bacteria</taxon>
        <taxon>Bacillati</taxon>
        <taxon>Bacillota</taxon>
        <taxon>Bacilli</taxon>
        <taxon>Lactobacillales</taxon>
        <taxon>Lactobacillaceae</taxon>
        <taxon>Furfurilactobacillus</taxon>
    </lineage>
</organism>
<dbReference type="eggNOG" id="ENOG5030ARP">
    <property type="taxonomic scope" value="Bacteria"/>
</dbReference>
<reference evidence="1 2" key="1">
    <citation type="journal article" date="2015" name="Genome Announc.">
        <title>Expanding the biotechnology potential of lactobacilli through comparative genomics of 213 strains and associated genera.</title>
        <authorList>
            <person name="Sun Z."/>
            <person name="Harris H.M."/>
            <person name="McCann A."/>
            <person name="Guo C."/>
            <person name="Argimon S."/>
            <person name="Zhang W."/>
            <person name="Yang X."/>
            <person name="Jeffery I.B."/>
            <person name="Cooney J.C."/>
            <person name="Kagawa T.F."/>
            <person name="Liu W."/>
            <person name="Song Y."/>
            <person name="Salvetti E."/>
            <person name="Wrobel A."/>
            <person name="Rasinkangas P."/>
            <person name="Parkhill J."/>
            <person name="Rea M.C."/>
            <person name="O'Sullivan O."/>
            <person name="Ritari J."/>
            <person name="Douillard F.P."/>
            <person name="Paul Ross R."/>
            <person name="Yang R."/>
            <person name="Briner A.E."/>
            <person name="Felis G.E."/>
            <person name="de Vos W.M."/>
            <person name="Barrangou R."/>
            <person name="Klaenhammer T.R."/>
            <person name="Caufield P.W."/>
            <person name="Cui Y."/>
            <person name="Zhang H."/>
            <person name="O'Toole P.W."/>
        </authorList>
    </citation>
    <scope>NUCLEOTIDE SEQUENCE [LARGE SCALE GENOMIC DNA]</scope>
    <source>
        <strain evidence="1 2">DSM 15814</strain>
    </source>
</reference>
<protein>
    <submittedName>
        <fullName evidence="1">Uncharacterized protein</fullName>
    </submittedName>
</protein>
<dbReference type="AlphaFoldDB" id="A0A0R1RI41"/>
<dbReference type="EMBL" id="AZFF01000003">
    <property type="protein sequence ID" value="KRL56656.1"/>
    <property type="molecule type" value="Genomic_DNA"/>
</dbReference>
<evidence type="ECO:0000313" key="2">
    <source>
        <dbReference type="Proteomes" id="UP000051999"/>
    </source>
</evidence>
<name>A0A0R1RI41_9LACO</name>
<keyword evidence="2" id="KW-1185">Reference proteome</keyword>
<proteinExistence type="predicted"/>
<dbReference type="OrthoDB" id="2333306at2"/>
<dbReference type="RefSeq" id="WP_017262302.1">
    <property type="nucleotide sequence ID" value="NZ_AUAW01000005.1"/>
</dbReference>
<gene>
    <name evidence="1" type="ORF">FD35_GL001755</name>
</gene>
<dbReference type="STRING" id="1114972.FD35_GL001755"/>
<sequence>MSKDINGKTIKINDVLRNVDNHAIVLVVSGNNKGYIALGVANMIAGINDWLDVYPDGTFEILGSAETHDDEVVGAQ</sequence>
<evidence type="ECO:0000313" key="1">
    <source>
        <dbReference type="EMBL" id="KRL56656.1"/>
    </source>
</evidence>
<accession>A0A0R1RI41</accession>